<sequence>MRIRGGEGTKPPPSILTLESINNDSRASHVFCRSDMTALLRTSQYFLIRKGTAAAAAHVDYRRRVSIVSRFLYTLAEKARAIQVRSLCVSLDNQSAYIYYICDVARRDIYFAARGQKARPVAHEAKAREQQAGGTSEPRICCFFFRSVTGNFTSAYITNGKSICKEPKNDTTRLAAIGSSSPRSGKATALPHCHLSRVFSRSAAYAYTHARKPRTKSGSVGSSSSNSTMMRDTTRSDVSYCEMEARQRLREARQNLDLASNVIRQKLLCCSADDAKPRGRFSSQRCCSSRGSFFLLECRDNDIIISRGHVLCSAAFAGCMAFYAYILYASFTEQSLKVAEFRMVWLHTRKRYILRRDNPSQQHSTNFVERGSVLCTTAQLLALCVLRMRVSCARRREPRKFGTLSRSSPACHCTLQYYTMTTRCRSRAARDEIRKRCRCSSSSSESQIPNDSSRRQQSIAGGDARVYRYIHCYAGRSLIHGIIVRVHILARVEEQQTPWDTHIAIQYTHIYTSSNTMIAAHTSFKLKLDLYAIELTCAEASDGCSRAAIVCARTAAPPPRMRLGFVVVWFSLSRVTQKLSCAIALYNLIASSERGRERGYIIQLENKIKNS</sequence>
<gene>
    <name evidence="2" type="ORF">TBRA_LOCUS3766</name>
</gene>
<protein>
    <submittedName>
        <fullName evidence="2">Uncharacterized protein</fullName>
    </submittedName>
</protein>
<feature type="region of interest" description="Disordered" evidence="1">
    <location>
        <begin position="210"/>
        <end position="235"/>
    </location>
</feature>
<proteinExistence type="predicted"/>
<evidence type="ECO:0000256" key="1">
    <source>
        <dbReference type="SAM" id="MobiDB-lite"/>
    </source>
</evidence>
<organism evidence="2 3">
    <name type="scientific">Trichogramma brassicae</name>
    <dbReference type="NCBI Taxonomy" id="86971"/>
    <lineage>
        <taxon>Eukaryota</taxon>
        <taxon>Metazoa</taxon>
        <taxon>Ecdysozoa</taxon>
        <taxon>Arthropoda</taxon>
        <taxon>Hexapoda</taxon>
        <taxon>Insecta</taxon>
        <taxon>Pterygota</taxon>
        <taxon>Neoptera</taxon>
        <taxon>Endopterygota</taxon>
        <taxon>Hymenoptera</taxon>
        <taxon>Apocrita</taxon>
        <taxon>Proctotrupomorpha</taxon>
        <taxon>Chalcidoidea</taxon>
        <taxon>Trichogrammatidae</taxon>
        <taxon>Trichogramma</taxon>
    </lineage>
</organism>
<dbReference type="EMBL" id="CADCXV010000656">
    <property type="protein sequence ID" value="CAB0031804.1"/>
    <property type="molecule type" value="Genomic_DNA"/>
</dbReference>
<keyword evidence="3" id="KW-1185">Reference proteome</keyword>
<name>A0A6H5I3M1_9HYME</name>
<accession>A0A6H5I3M1</accession>
<feature type="compositionally biased region" description="Low complexity" evidence="1">
    <location>
        <begin position="217"/>
        <end position="227"/>
    </location>
</feature>
<evidence type="ECO:0000313" key="3">
    <source>
        <dbReference type="Proteomes" id="UP000479190"/>
    </source>
</evidence>
<dbReference type="Proteomes" id="UP000479190">
    <property type="component" value="Unassembled WGS sequence"/>
</dbReference>
<evidence type="ECO:0000313" key="2">
    <source>
        <dbReference type="EMBL" id="CAB0031804.1"/>
    </source>
</evidence>
<reference evidence="2 3" key="1">
    <citation type="submission" date="2020-02" db="EMBL/GenBank/DDBJ databases">
        <authorList>
            <person name="Ferguson B K."/>
        </authorList>
    </citation>
    <scope>NUCLEOTIDE SEQUENCE [LARGE SCALE GENOMIC DNA]</scope>
</reference>
<dbReference type="AlphaFoldDB" id="A0A6H5I3M1"/>